<dbReference type="SUPFAM" id="SSF53474">
    <property type="entry name" value="alpha/beta-Hydrolases"/>
    <property type="match status" value="1"/>
</dbReference>
<dbReference type="InterPro" id="IPR029058">
    <property type="entry name" value="AB_hydrolase_fold"/>
</dbReference>
<keyword evidence="5" id="KW-1185">Reference proteome</keyword>
<reference evidence="4 5" key="1">
    <citation type="submission" date="2023-08" db="EMBL/GenBank/DDBJ databases">
        <title>Black Yeasts Isolated from many extreme environments.</title>
        <authorList>
            <person name="Coleine C."/>
            <person name="Stajich J.E."/>
            <person name="Selbmann L."/>
        </authorList>
    </citation>
    <scope>NUCLEOTIDE SEQUENCE [LARGE SCALE GENOMIC DNA]</scope>
    <source>
        <strain evidence="4 5">CCFEE 6328</strain>
    </source>
</reference>
<comment type="caution">
    <text evidence="4">The sequence shown here is derived from an EMBL/GenBank/DDBJ whole genome shotgun (WGS) entry which is preliminary data.</text>
</comment>
<evidence type="ECO:0000256" key="1">
    <source>
        <dbReference type="ARBA" id="ARBA00008645"/>
    </source>
</evidence>
<dbReference type="EMBL" id="JAVRRF010000003">
    <property type="protein sequence ID" value="KAK5066640.1"/>
    <property type="molecule type" value="Genomic_DNA"/>
</dbReference>
<evidence type="ECO:0000313" key="5">
    <source>
        <dbReference type="Proteomes" id="UP001345691"/>
    </source>
</evidence>
<name>A0ABR0JKW8_9EURO</name>
<dbReference type="Pfam" id="PF00561">
    <property type="entry name" value="Abhydrolase_1"/>
    <property type="match status" value="1"/>
</dbReference>
<accession>A0ABR0JKW8</accession>
<dbReference type="PANTHER" id="PTHR46118">
    <property type="entry name" value="PROTEIN ABHD11"/>
    <property type="match status" value="1"/>
</dbReference>
<sequence length="303" mass="34721">MRRMRVPYAQPFRRPFSSTHIRRDVVDLAFHRHDPPEQTKGPPIILMHGLFGSQRNNRTMIYTLDLRNHGESPHSQVHDYTSMAQDVEHFLSAQSIAKPTLIGHSMGAKVAMTMALRSPSKYSALIPVDNAPVDAALKSDFGTYVKAMREIEEHRPPVPKQSEADKILAKYENDTSIRQFLLTNLVKTTPGGAEHQHKQGEHRHPQKTELRWRIPLHTLAKSLPAMADFPFKDPDEARFEGPTLIVRGTKSHYVADDTLPLIGRFFPQFEVLDCDCGHWVMSEKFEEFRKGVVEWITRVVDER</sequence>
<evidence type="ECO:0000256" key="2">
    <source>
        <dbReference type="ARBA" id="ARBA00022801"/>
    </source>
</evidence>
<comment type="similarity">
    <text evidence="1">Belongs to the AB hydrolase superfamily.</text>
</comment>
<evidence type="ECO:0000313" key="4">
    <source>
        <dbReference type="EMBL" id="KAK5066640.1"/>
    </source>
</evidence>
<protein>
    <recommendedName>
        <fullName evidence="3">AB hydrolase-1 domain-containing protein</fullName>
    </recommendedName>
</protein>
<dbReference type="PANTHER" id="PTHR46118:SF4">
    <property type="entry name" value="PROTEIN ABHD11"/>
    <property type="match status" value="1"/>
</dbReference>
<keyword evidence="2" id="KW-0378">Hydrolase</keyword>
<dbReference type="InterPro" id="IPR000073">
    <property type="entry name" value="AB_hydrolase_1"/>
</dbReference>
<proteinExistence type="inferred from homology"/>
<feature type="domain" description="AB hydrolase-1" evidence="3">
    <location>
        <begin position="42"/>
        <end position="284"/>
    </location>
</feature>
<gene>
    <name evidence="4" type="ORF">LTR69_001987</name>
</gene>
<evidence type="ECO:0000259" key="3">
    <source>
        <dbReference type="Pfam" id="PF00561"/>
    </source>
</evidence>
<organism evidence="4 5">
    <name type="scientific">Exophiala sideris</name>
    <dbReference type="NCBI Taxonomy" id="1016849"/>
    <lineage>
        <taxon>Eukaryota</taxon>
        <taxon>Fungi</taxon>
        <taxon>Dikarya</taxon>
        <taxon>Ascomycota</taxon>
        <taxon>Pezizomycotina</taxon>
        <taxon>Eurotiomycetes</taxon>
        <taxon>Chaetothyriomycetidae</taxon>
        <taxon>Chaetothyriales</taxon>
        <taxon>Herpotrichiellaceae</taxon>
        <taxon>Exophiala</taxon>
    </lineage>
</organism>
<dbReference type="Gene3D" id="3.40.50.1820">
    <property type="entry name" value="alpha/beta hydrolase"/>
    <property type="match status" value="1"/>
</dbReference>
<dbReference type="Proteomes" id="UP001345691">
    <property type="component" value="Unassembled WGS sequence"/>
</dbReference>